<dbReference type="GO" id="GO:0042254">
    <property type="term" value="P:ribosome biogenesis"/>
    <property type="evidence" value="ECO:0007669"/>
    <property type="project" value="UniProtKB-UniRule"/>
</dbReference>
<evidence type="ECO:0000259" key="3">
    <source>
        <dbReference type="PROSITE" id="PS51883"/>
    </source>
</evidence>
<dbReference type="Gene3D" id="3.40.50.300">
    <property type="entry name" value="P-loop containing nucleotide triphosphate hydrolases"/>
    <property type="match status" value="1"/>
</dbReference>
<dbReference type="InterPro" id="IPR027417">
    <property type="entry name" value="P-loop_NTPase"/>
</dbReference>
<dbReference type="PROSITE" id="PS51710">
    <property type="entry name" value="G_OBG"/>
    <property type="match status" value="1"/>
</dbReference>
<dbReference type="PANTHER" id="PTHR11702">
    <property type="entry name" value="DEVELOPMENTALLY REGULATED GTP-BINDING PROTEIN-RELATED"/>
    <property type="match status" value="1"/>
</dbReference>
<dbReference type="PROSITE" id="PS51883">
    <property type="entry name" value="OBG"/>
    <property type="match status" value="1"/>
</dbReference>
<dbReference type="Pfam" id="PF01926">
    <property type="entry name" value="MMR_HSR1"/>
    <property type="match status" value="1"/>
</dbReference>
<feature type="domain" description="OBG-type G" evidence="2">
    <location>
        <begin position="1"/>
        <end position="190"/>
    </location>
</feature>
<gene>
    <name evidence="4" type="ORF">AM588_10011047</name>
</gene>
<sequence>MEVVADLDKPGATFLAAKGGKPGLGNRILAGKTTKFGRLRKHMPESKTTGSPDTFRLSVADIPGLIDGAHRNVGLGHDFLRHIERTKILMYVLDTAGSEGRDPLEDFTHLQRELELYAPGISSRPSLIVANKMDEQGTTCTRIDIISAMMSSSSAVGYLNNTALHKVDIDTIARTLRWMIESYSKLTKAS</sequence>
<dbReference type="InterPro" id="IPR006169">
    <property type="entry name" value="GTP1_OBG_dom"/>
</dbReference>
<feature type="domain" description="Obg" evidence="3">
    <location>
        <begin position="1"/>
        <end position="65"/>
    </location>
</feature>
<dbReference type="Proteomes" id="UP000054636">
    <property type="component" value="Unassembled WGS sequence"/>
</dbReference>
<dbReference type="GO" id="GO:0005739">
    <property type="term" value="C:mitochondrion"/>
    <property type="evidence" value="ECO:0007669"/>
    <property type="project" value="TreeGrafter"/>
</dbReference>
<dbReference type="AlphaFoldDB" id="A0A0W8DLK3"/>
<organism evidence="4 5">
    <name type="scientific">Phytophthora nicotianae</name>
    <name type="common">Potato buckeye rot agent</name>
    <name type="synonym">Phytophthora parasitica</name>
    <dbReference type="NCBI Taxonomy" id="4792"/>
    <lineage>
        <taxon>Eukaryota</taxon>
        <taxon>Sar</taxon>
        <taxon>Stramenopiles</taxon>
        <taxon>Oomycota</taxon>
        <taxon>Peronosporomycetes</taxon>
        <taxon>Peronosporales</taxon>
        <taxon>Peronosporaceae</taxon>
        <taxon>Phytophthora</taxon>
    </lineage>
</organism>
<dbReference type="SUPFAM" id="SSF52540">
    <property type="entry name" value="P-loop containing nucleoside triphosphate hydrolases"/>
    <property type="match status" value="1"/>
</dbReference>
<evidence type="ECO:0000259" key="2">
    <source>
        <dbReference type="PROSITE" id="PS51710"/>
    </source>
</evidence>
<dbReference type="EMBL" id="LNFP01000126">
    <property type="protein sequence ID" value="KUF97152.1"/>
    <property type="molecule type" value="Genomic_DNA"/>
</dbReference>
<evidence type="ECO:0000313" key="5">
    <source>
        <dbReference type="Proteomes" id="UP000054636"/>
    </source>
</evidence>
<proteinExistence type="predicted"/>
<name>A0A0W8DLK3_PHYNI</name>
<evidence type="ECO:0000313" key="4">
    <source>
        <dbReference type="EMBL" id="KUF97152.1"/>
    </source>
</evidence>
<dbReference type="GO" id="GO:0005525">
    <property type="term" value="F:GTP binding"/>
    <property type="evidence" value="ECO:0007669"/>
    <property type="project" value="InterPro"/>
</dbReference>
<keyword evidence="1" id="KW-0547">Nucleotide-binding</keyword>
<dbReference type="InterPro" id="IPR045086">
    <property type="entry name" value="OBG_GTPase"/>
</dbReference>
<dbReference type="GO" id="GO:0003924">
    <property type="term" value="F:GTPase activity"/>
    <property type="evidence" value="ECO:0007669"/>
    <property type="project" value="InterPro"/>
</dbReference>
<dbReference type="PANTHER" id="PTHR11702:SF31">
    <property type="entry name" value="MITOCHONDRIAL RIBOSOME-ASSOCIATED GTPASE 2"/>
    <property type="match status" value="1"/>
</dbReference>
<dbReference type="InterPro" id="IPR031167">
    <property type="entry name" value="G_OBG"/>
</dbReference>
<comment type="caution">
    <text evidence="4">The sequence shown here is derived from an EMBL/GenBank/DDBJ whole genome shotgun (WGS) entry which is preliminary data.</text>
</comment>
<evidence type="ECO:0000256" key="1">
    <source>
        <dbReference type="ARBA" id="ARBA00022741"/>
    </source>
</evidence>
<accession>A0A0W8DLK3</accession>
<dbReference type="InterPro" id="IPR006073">
    <property type="entry name" value="GTP-bd"/>
</dbReference>
<protein>
    <submittedName>
        <fullName evidence="4">Uncharacterized protein</fullName>
    </submittedName>
</protein>
<reference evidence="4 5" key="1">
    <citation type="submission" date="2015-11" db="EMBL/GenBank/DDBJ databases">
        <title>Genomes and virulence difference between two physiological races of Phytophthora nicotianae.</title>
        <authorList>
            <person name="Liu H."/>
            <person name="Ma X."/>
            <person name="Yu H."/>
            <person name="Fang D."/>
            <person name="Li Y."/>
            <person name="Wang X."/>
            <person name="Wang W."/>
            <person name="Dong Y."/>
            <person name="Xiao B."/>
        </authorList>
    </citation>
    <scope>NUCLEOTIDE SEQUENCE [LARGE SCALE GENOMIC DNA]</scope>
    <source>
        <strain evidence="5">race 1</strain>
    </source>
</reference>